<evidence type="ECO:0000313" key="3">
    <source>
        <dbReference type="EMBL" id="KJL45353.1"/>
    </source>
</evidence>
<evidence type="ECO:0000256" key="1">
    <source>
        <dbReference type="SAM" id="Phobius"/>
    </source>
</evidence>
<feature type="transmembrane region" description="Helical" evidence="1">
    <location>
        <begin position="65"/>
        <end position="89"/>
    </location>
</feature>
<feature type="domain" description="DUF1206" evidence="2">
    <location>
        <begin position="30"/>
        <end position="95"/>
    </location>
</feature>
<dbReference type="RefSeq" id="WP_157005260.1">
    <property type="nucleotide sequence ID" value="NZ_JYJA01000018.1"/>
</dbReference>
<feature type="transmembrane region" description="Helical" evidence="1">
    <location>
        <begin position="158"/>
        <end position="182"/>
    </location>
</feature>
<name>A0A0M2HKF1_MICTR</name>
<dbReference type="OrthoDB" id="4989054at2"/>
<dbReference type="Pfam" id="PF06724">
    <property type="entry name" value="DUF1206"/>
    <property type="match status" value="3"/>
</dbReference>
<feature type="transmembrane region" description="Helical" evidence="1">
    <location>
        <begin position="118"/>
        <end position="138"/>
    </location>
</feature>
<dbReference type="EMBL" id="JYJA01000018">
    <property type="protein sequence ID" value="KJL45353.1"/>
    <property type="molecule type" value="Genomic_DNA"/>
</dbReference>
<dbReference type="AlphaFoldDB" id="A0A0M2HKF1"/>
<evidence type="ECO:0000259" key="2">
    <source>
        <dbReference type="Pfam" id="PF06724"/>
    </source>
</evidence>
<keyword evidence="4" id="KW-1185">Reference proteome</keyword>
<feature type="transmembrane region" description="Helical" evidence="1">
    <location>
        <begin position="248"/>
        <end position="271"/>
    </location>
</feature>
<keyword evidence="1" id="KW-0812">Transmembrane</keyword>
<dbReference type="Proteomes" id="UP000034098">
    <property type="component" value="Unassembled WGS sequence"/>
</dbReference>
<dbReference type="InterPro" id="IPR009597">
    <property type="entry name" value="DUF1206"/>
</dbReference>
<keyword evidence="1" id="KW-0472">Membrane</keyword>
<feature type="transmembrane region" description="Helical" evidence="1">
    <location>
        <begin position="203"/>
        <end position="228"/>
    </location>
</feature>
<feature type="transmembrane region" description="Helical" evidence="1">
    <location>
        <begin position="32"/>
        <end position="53"/>
    </location>
</feature>
<comment type="caution">
    <text evidence="3">The sequence shown here is derived from an EMBL/GenBank/DDBJ whole genome shotgun (WGS) entry which is preliminary data.</text>
</comment>
<accession>A0A0M2HKF1</accession>
<keyword evidence="1" id="KW-1133">Transmembrane helix</keyword>
<feature type="domain" description="DUF1206" evidence="2">
    <location>
        <begin position="119"/>
        <end position="184"/>
    </location>
</feature>
<proteinExistence type="predicted"/>
<reference evidence="3 4" key="1">
    <citation type="submission" date="2015-02" db="EMBL/GenBank/DDBJ databases">
        <title>Draft genome sequences of ten Microbacterium spp. with emphasis on heavy metal contaminated environments.</title>
        <authorList>
            <person name="Corretto E."/>
        </authorList>
    </citation>
    <scope>NUCLEOTIDE SEQUENCE [LARGE SCALE GENOMIC DNA]</scope>
    <source>
        <strain evidence="3 4">DSM 8608</strain>
    </source>
</reference>
<protein>
    <recommendedName>
        <fullName evidence="2">DUF1206 domain-containing protein</fullName>
    </recommendedName>
</protein>
<organism evidence="3 4">
    <name type="scientific">Microbacterium trichothecenolyticum</name>
    <name type="common">Aureobacterium trichothecenolyticum</name>
    <dbReference type="NCBI Taxonomy" id="69370"/>
    <lineage>
        <taxon>Bacteria</taxon>
        <taxon>Bacillati</taxon>
        <taxon>Actinomycetota</taxon>
        <taxon>Actinomycetes</taxon>
        <taxon>Micrococcales</taxon>
        <taxon>Microbacteriaceae</taxon>
        <taxon>Microbacterium</taxon>
    </lineage>
</organism>
<dbReference type="PATRIC" id="fig|69370.6.peg.260"/>
<feature type="domain" description="DUF1206" evidence="2">
    <location>
        <begin position="207"/>
        <end position="275"/>
    </location>
</feature>
<evidence type="ECO:0000313" key="4">
    <source>
        <dbReference type="Proteomes" id="UP000034098"/>
    </source>
</evidence>
<gene>
    <name evidence="3" type="ORF">RS82_00246</name>
</gene>
<sequence length="278" mass="28405">METRDGVKANAKHLAREAESSFAFETLARAGYVANGVIHALIGAIVIVIASGGRGEGDQLGAMKAVAGAPVGFVVLWLIAIGLWALALWHVSEGILARDLSDDIEGAARKWSRRLSEFGQAAVFVALGGISAAVAMGARPDGEKTAEGASRSLLQIPGGHIVLGLVGVGIGVGGVAFVVMGVRRSFRNRIRIPDGGLGWGFTTLGVVGFVAKGIALLIVGVLLGVAAVRADARVAGGLDGAVDAVLELPLGPALAWVVGLGLLAYGVFTIARARFAWM</sequence>